<dbReference type="Proteomes" id="UP000001554">
    <property type="component" value="Chromosome 15"/>
</dbReference>
<feature type="compositionally biased region" description="Basic and acidic residues" evidence="1">
    <location>
        <begin position="18"/>
        <end position="29"/>
    </location>
</feature>
<dbReference type="RefSeq" id="XP_035698425.1">
    <property type="nucleotide sequence ID" value="XM_035842532.1"/>
</dbReference>
<organism evidence="2 3">
    <name type="scientific">Branchiostoma floridae</name>
    <name type="common">Florida lancelet</name>
    <name type="synonym">Amphioxus</name>
    <dbReference type="NCBI Taxonomy" id="7739"/>
    <lineage>
        <taxon>Eukaryota</taxon>
        <taxon>Metazoa</taxon>
        <taxon>Chordata</taxon>
        <taxon>Cephalochordata</taxon>
        <taxon>Leptocardii</taxon>
        <taxon>Amphioxiformes</taxon>
        <taxon>Branchiostomatidae</taxon>
        <taxon>Branchiostoma</taxon>
    </lineage>
</organism>
<dbReference type="OrthoDB" id="10421334at2759"/>
<reference evidence="3" key="2">
    <citation type="submission" date="2025-08" db="UniProtKB">
        <authorList>
            <consortium name="RefSeq"/>
        </authorList>
    </citation>
    <scope>IDENTIFICATION</scope>
    <source>
        <strain evidence="3">S238N-H82</strain>
        <tissue evidence="3">Testes</tissue>
    </source>
</reference>
<proteinExistence type="predicted"/>
<feature type="region of interest" description="Disordered" evidence="1">
    <location>
        <begin position="550"/>
        <end position="580"/>
    </location>
</feature>
<feature type="region of interest" description="Disordered" evidence="1">
    <location>
        <begin position="600"/>
        <end position="622"/>
    </location>
</feature>
<feature type="compositionally biased region" description="Basic residues" evidence="1">
    <location>
        <begin position="374"/>
        <end position="390"/>
    </location>
</feature>
<name>A0A9J7MFV8_BRAFL</name>
<reference evidence="2" key="1">
    <citation type="journal article" date="2020" name="Nat. Ecol. Evol.">
        <title>Deeply conserved synteny resolves early events in vertebrate evolution.</title>
        <authorList>
            <person name="Simakov O."/>
            <person name="Marletaz F."/>
            <person name="Yue J.X."/>
            <person name="O'Connell B."/>
            <person name="Jenkins J."/>
            <person name="Brandt A."/>
            <person name="Calef R."/>
            <person name="Tung C.H."/>
            <person name="Huang T.K."/>
            <person name="Schmutz J."/>
            <person name="Satoh N."/>
            <person name="Yu J.K."/>
            <person name="Putnam N.H."/>
            <person name="Green R.E."/>
            <person name="Rokhsar D.S."/>
        </authorList>
    </citation>
    <scope>NUCLEOTIDE SEQUENCE [LARGE SCALE GENOMIC DNA]</scope>
    <source>
        <strain evidence="2">S238N-H82</strain>
    </source>
</reference>
<evidence type="ECO:0000313" key="2">
    <source>
        <dbReference type="Proteomes" id="UP000001554"/>
    </source>
</evidence>
<evidence type="ECO:0000313" key="3">
    <source>
        <dbReference type="RefSeq" id="XP_035698425.1"/>
    </source>
</evidence>
<sequence>MASESRPPLAALRKKTHEHIANSRERHHPDYGRALTLNLLEEQKLRTTVALLDRQKTAEISKFRLEHRAFLSRAKSATEQLSRESLGESRGIRRPWSEFGMARVQFQSAEARLVHGGSSTKAGRKPEGYRSPVEDKSRLRLKGHGFYTHCHHCAKRYIRSTVAGPGRPRSDCEHDDNMYMSSRSVTPEKQEEEQITDKDRQARNTNPGFTVARGQAAFKRPLQNAKKLSCPTTAATDTAVITLPVVKPPRPSPGDSSGRRRSSTSKPSMLKHVQDPSKPQFTLNVENVTTPDDYATKNQDKIATGINGRNDTSAPSGQHQNDSSVVMEYVTKSLPTSPRGRWLWAFRAFVNGNKSRQRPEIPGNQDTPTTKNVAKPKKGAKKNKRKGKNAKSKDKIAKTGDKTGRDKNGEKSRKQAGSFGHDTEAHKTLCLRSIFPVPAKARWLWAMRAVLRAKNKRQRKDSQKPITEERNAVIKTARTENSLPCSPKERWFWAMTVIISHRKVQSRPKEHLQTATDERAEINPKDTQQNTSTAKGRWLWAMKTVLKQTARRRHDVAGSPTKPNSVSVKRESDENAGLPSSLKQQWKWAMRAVLKNKDKFEKQEQPSLDEKHVKKTSKVASFSKTKTAKTETVTSSPVTQKRGRRNSTAVNSFLGAVSYKQLQTSGIFGKSGSKTRSGRHRSLKFDPLTLLKQTKEQEEQKESYEDMMEKFKKLRNCRYLRWRRGQDPYLNDSFDMVPQTGILTLPLPNQFTTVTRNKLVRKPSFRQAHRSTSFFSTSVVAVTAVSARK</sequence>
<feature type="region of interest" description="Disordered" evidence="1">
    <location>
        <begin position="354"/>
        <end position="420"/>
    </location>
</feature>
<feature type="compositionally biased region" description="Basic and acidic residues" evidence="1">
    <location>
        <begin position="600"/>
        <end position="612"/>
    </location>
</feature>
<gene>
    <name evidence="3" type="primary">LOC118431381</name>
</gene>
<feature type="compositionally biased region" description="Polar residues" evidence="1">
    <location>
        <begin position="307"/>
        <end position="322"/>
    </location>
</feature>
<feature type="compositionally biased region" description="Basic and acidic residues" evidence="1">
    <location>
        <begin position="508"/>
        <end position="524"/>
    </location>
</feature>
<feature type="compositionally biased region" description="Basic and acidic residues" evidence="1">
    <location>
        <begin position="124"/>
        <end position="133"/>
    </location>
</feature>
<keyword evidence="2" id="KW-1185">Reference proteome</keyword>
<protein>
    <submittedName>
        <fullName evidence="3">Uncharacterized protein LOC118431381</fullName>
    </submittedName>
</protein>
<feature type="compositionally biased region" description="Basic and acidic residues" evidence="1">
    <location>
        <begin position="168"/>
        <end position="177"/>
    </location>
</feature>
<dbReference type="GeneID" id="118431381"/>
<evidence type="ECO:0000256" key="1">
    <source>
        <dbReference type="SAM" id="MobiDB-lite"/>
    </source>
</evidence>
<feature type="compositionally biased region" description="Polar residues" evidence="1">
    <location>
        <begin position="525"/>
        <end position="534"/>
    </location>
</feature>
<feature type="region of interest" description="Disordered" evidence="1">
    <location>
        <begin position="162"/>
        <end position="218"/>
    </location>
</feature>
<feature type="region of interest" description="Disordered" evidence="1">
    <location>
        <begin position="241"/>
        <end position="298"/>
    </location>
</feature>
<feature type="compositionally biased region" description="Basic and acidic residues" evidence="1">
    <location>
        <begin position="391"/>
        <end position="413"/>
    </location>
</feature>
<dbReference type="AlphaFoldDB" id="A0A9J7MFV8"/>
<feature type="region of interest" description="Disordered" evidence="1">
    <location>
        <begin position="114"/>
        <end position="133"/>
    </location>
</feature>
<feature type="region of interest" description="Disordered" evidence="1">
    <location>
        <begin position="303"/>
        <end position="322"/>
    </location>
</feature>
<feature type="compositionally biased region" description="Polar residues" evidence="1">
    <location>
        <begin position="277"/>
        <end position="290"/>
    </location>
</feature>
<accession>A0A9J7MFV8</accession>
<dbReference type="KEGG" id="bfo:118431381"/>
<feature type="region of interest" description="Disordered" evidence="1">
    <location>
        <begin position="508"/>
        <end position="535"/>
    </location>
</feature>
<feature type="region of interest" description="Disordered" evidence="1">
    <location>
        <begin position="1"/>
        <end position="29"/>
    </location>
</feature>